<dbReference type="PROSITE" id="PS51898">
    <property type="entry name" value="TYR_RECOMBINASE"/>
    <property type="match status" value="1"/>
</dbReference>
<dbReference type="Gene3D" id="1.10.443.10">
    <property type="entry name" value="Intergrase catalytic core"/>
    <property type="match status" value="1"/>
</dbReference>
<dbReference type="AlphaFoldDB" id="A0AA37BGN2"/>
<dbReference type="InterPro" id="IPR011010">
    <property type="entry name" value="DNA_brk_join_enz"/>
</dbReference>
<protein>
    <submittedName>
        <fullName evidence="6">Integrase</fullName>
    </submittedName>
</protein>
<comment type="similarity">
    <text evidence="1">Belongs to the 'phage' integrase family.</text>
</comment>
<name>A0AA37BGN2_9ACTN</name>
<feature type="compositionally biased region" description="Basic and acidic residues" evidence="4">
    <location>
        <begin position="315"/>
        <end position="326"/>
    </location>
</feature>
<dbReference type="GO" id="GO:0003677">
    <property type="term" value="F:DNA binding"/>
    <property type="evidence" value="ECO:0007669"/>
    <property type="project" value="UniProtKB-KW"/>
</dbReference>
<dbReference type="GO" id="GO:0006310">
    <property type="term" value="P:DNA recombination"/>
    <property type="evidence" value="ECO:0007669"/>
    <property type="project" value="UniProtKB-KW"/>
</dbReference>
<evidence type="ECO:0000256" key="2">
    <source>
        <dbReference type="ARBA" id="ARBA00023125"/>
    </source>
</evidence>
<reference evidence="6" key="1">
    <citation type="journal article" date="2014" name="Int. J. Syst. Evol. Microbiol.">
        <title>Complete genome sequence of Corynebacterium casei LMG S-19264T (=DSM 44701T), isolated from a smear-ripened cheese.</title>
        <authorList>
            <consortium name="US DOE Joint Genome Institute (JGI-PGF)"/>
            <person name="Walter F."/>
            <person name="Albersmeier A."/>
            <person name="Kalinowski J."/>
            <person name="Ruckert C."/>
        </authorList>
    </citation>
    <scope>NUCLEOTIDE SEQUENCE</scope>
    <source>
        <strain evidence="6">JCM 3093</strain>
    </source>
</reference>
<evidence type="ECO:0000313" key="6">
    <source>
        <dbReference type="EMBL" id="GGK69830.1"/>
    </source>
</evidence>
<dbReference type="RefSeq" id="WP_191895415.1">
    <property type="nucleotide sequence ID" value="NZ_BMQD01000009.1"/>
</dbReference>
<feature type="region of interest" description="Disordered" evidence="4">
    <location>
        <begin position="305"/>
        <end position="326"/>
    </location>
</feature>
<keyword evidence="2" id="KW-0238">DNA-binding</keyword>
<dbReference type="Proteomes" id="UP000627984">
    <property type="component" value="Unassembled WGS sequence"/>
</dbReference>
<keyword evidence="3" id="KW-0233">DNA recombination</keyword>
<proteinExistence type="inferred from homology"/>
<dbReference type="GO" id="GO:0015074">
    <property type="term" value="P:DNA integration"/>
    <property type="evidence" value="ECO:0007669"/>
    <property type="project" value="InterPro"/>
</dbReference>
<evidence type="ECO:0000313" key="7">
    <source>
        <dbReference type="Proteomes" id="UP000627984"/>
    </source>
</evidence>
<dbReference type="InterPro" id="IPR013762">
    <property type="entry name" value="Integrase-like_cat_sf"/>
</dbReference>
<evidence type="ECO:0000256" key="4">
    <source>
        <dbReference type="SAM" id="MobiDB-lite"/>
    </source>
</evidence>
<reference evidence="6" key="2">
    <citation type="submission" date="2022-09" db="EMBL/GenBank/DDBJ databases">
        <authorList>
            <person name="Sun Q."/>
            <person name="Ohkuma M."/>
        </authorList>
    </citation>
    <scope>NUCLEOTIDE SEQUENCE</scope>
    <source>
        <strain evidence="6">JCM 3093</strain>
    </source>
</reference>
<feature type="domain" description="Tyr recombinase" evidence="5">
    <location>
        <begin position="233"/>
        <end position="447"/>
    </location>
</feature>
<organism evidence="6 7">
    <name type="scientific">Planomonospora parontospora</name>
    <dbReference type="NCBI Taxonomy" id="58119"/>
    <lineage>
        <taxon>Bacteria</taxon>
        <taxon>Bacillati</taxon>
        <taxon>Actinomycetota</taxon>
        <taxon>Actinomycetes</taxon>
        <taxon>Streptosporangiales</taxon>
        <taxon>Streptosporangiaceae</taxon>
        <taxon>Planomonospora</taxon>
    </lineage>
</organism>
<dbReference type="SUPFAM" id="SSF56349">
    <property type="entry name" value="DNA breaking-rejoining enzymes"/>
    <property type="match status" value="1"/>
</dbReference>
<dbReference type="Gene3D" id="1.10.150.130">
    <property type="match status" value="1"/>
</dbReference>
<dbReference type="Pfam" id="PF00589">
    <property type="entry name" value="Phage_integrase"/>
    <property type="match status" value="1"/>
</dbReference>
<dbReference type="PANTHER" id="PTHR30349:SF64">
    <property type="entry name" value="PROPHAGE INTEGRASE INTD-RELATED"/>
    <property type="match status" value="1"/>
</dbReference>
<dbReference type="PANTHER" id="PTHR30349">
    <property type="entry name" value="PHAGE INTEGRASE-RELATED"/>
    <property type="match status" value="1"/>
</dbReference>
<dbReference type="InterPro" id="IPR010998">
    <property type="entry name" value="Integrase_recombinase_N"/>
</dbReference>
<evidence type="ECO:0000259" key="5">
    <source>
        <dbReference type="PROSITE" id="PS51898"/>
    </source>
</evidence>
<dbReference type="EMBL" id="BMQD01000009">
    <property type="protein sequence ID" value="GGK69830.1"/>
    <property type="molecule type" value="Genomic_DNA"/>
</dbReference>
<evidence type="ECO:0000256" key="3">
    <source>
        <dbReference type="ARBA" id="ARBA00023172"/>
    </source>
</evidence>
<dbReference type="InterPro" id="IPR002104">
    <property type="entry name" value="Integrase_catalytic"/>
</dbReference>
<accession>A0AA37BGN2</accession>
<dbReference type="InterPro" id="IPR050090">
    <property type="entry name" value="Tyrosine_recombinase_XerCD"/>
</dbReference>
<evidence type="ECO:0000256" key="1">
    <source>
        <dbReference type="ARBA" id="ARBA00008857"/>
    </source>
</evidence>
<gene>
    <name evidence="6" type="ORF">GCM10010126_31530</name>
</gene>
<comment type="caution">
    <text evidence="6">The sequence shown here is derived from an EMBL/GenBank/DDBJ whole genome shotgun (WGS) entry which is preliminary data.</text>
</comment>
<sequence>MSTSYEVKIWDLRRKLSGKTPSYVVRWKVGTKEKSKTFKTKALAESFLSDLRQAAKKGEPFELVTGLPISMAKPADSGPTFFDFARSYMAARWVHSAARTRETMTYALLSLVPVLTKDLRGRPDDEELRAVLRDYAFLPDKRRGELRPEQKAAFAWLEAASLPLANLLEPAVSRSALDAVALRFDGEPAAANTVRRKRAVLHHMMESAVELKKLPGNPLHAVKWKPPKATGAVDPRTVVNPVQVRALLDAVSQVGRTRGPRMVAMFACMYYAALRPEEASGLRRQNCDLPTDGWGLVTLEKARPQANKRWTNSGETHDERGLKHRAKDDTREIPIPPVLVVILREHIEAYGAEKDGRLFRTSKGRPFSSSAYSAVWQEARRLAFPVEQVASPLAARPYDLRHAAVSLWLNAGVPPTEVAQRAGHGVDVLLRVYAKCIEGQRARANGQITTALES</sequence>